<proteinExistence type="predicted"/>
<dbReference type="AlphaFoldDB" id="Q6I646"/>
<reference evidence="3" key="2">
    <citation type="journal article" date="2008" name="Nucleic Acids Res.">
        <title>The rice annotation project database (RAP-DB): 2008 update.</title>
        <authorList>
            <consortium name="The rice annotation project (RAP)"/>
        </authorList>
    </citation>
    <scope>GENOME REANNOTATION</scope>
    <source>
        <strain evidence="3">cv. Nipponbare</strain>
    </source>
</reference>
<feature type="compositionally biased region" description="Low complexity" evidence="1">
    <location>
        <begin position="1"/>
        <end position="16"/>
    </location>
</feature>
<evidence type="ECO:0000313" key="3">
    <source>
        <dbReference type="Proteomes" id="UP000000763"/>
    </source>
</evidence>
<dbReference type="Proteomes" id="UP000000763">
    <property type="component" value="Chromosome 5"/>
</dbReference>
<gene>
    <name evidence="2" type="primary">OJ1126_D01.4</name>
</gene>
<accession>Q6I646</accession>
<feature type="region of interest" description="Disordered" evidence="1">
    <location>
        <begin position="1"/>
        <end position="62"/>
    </location>
</feature>
<name>Q6I646_ORYSJ</name>
<protein>
    <submittedName>
        <fullName evidence="2">Uncharacterized protein</fullName>
    </submittedName>
</protein>
<reference evidence="3" key="1">
    <citation type="journal article" date="2005" name="Nature">
        <title>The map-based sequence of the rice genome.</title>
        <authorList>
            <consortium name="International rice genome sequencing project (IRGSP)"/>
            <person name="Matsumoto T."/>
            <person name="Wu J."/>
            <person name="Kanamori H."/>
            <person name="Katayose Y."/>
            <person name="Fujisawa M."/>
            <person name="Namiki N."/>
            <person name="Mizuno H."/>
            <person name="Yamamoto K."/>
            <person name="Antonio B.A."/>
            <person name="Baba T."/>
            <person name="Sakata K."/>
            <person name="Nagamura Y."/>
            <person name="Aoki H."/>
            <person name="Arikawa K."/>
            <person name="Arita K."/>
            <person name="Bito T."/>
            <person name="Chiden Y."/>
            <person name="Fujitsuka N."/>
            <person name="Fukunaka R."/>
            <person name="Hamada M."/>
            <person name="Harada C."/>
            <person name="Hayashi A."/>
            <person name="Hijishita S."/>
            <person name="Honda M."/>
            <person name="Hosokawa S."/>
            <person name="Ichikawa Y."/>
            <person name="Idonuma A."/>
            <person name="Iijima M."/>
            <person name="Ikeda M."/>
            <person name="Ikeno M."/>
            <person name="Ito K."/>
            <person name="Ito S."/>
            <person name="Ito T."/>
            <person name="Ito Y."/>
            <person name="Ito Y."/>
            <person name="Iwabuchi A."/>
            <person name="Kamiya K."/>
            <person name="Karasawa W."/>
            <person name="Kurita K."/>
            <person name="Katagiri S."/>
            <person name="Kikuta A."/>
            <person name="Kobayashi H."/>
            <person name="Kobayashi N."/>
            <person name="Machita K."/>
            <person name="Maehara T."/>
            <person name="Masukawa M."/>
            <person name="Mizubayashi T."/>
            <person name="Mukai Y."/>
            <person name="Nagasaki H."/>
            <person name="Nagata Y."/>
            <person name="Naito S."/>
            <person name="Nakashima M."/>
            <person name="Nakama Y."/>
            <person name="Nakamichi Y."/>
            <person name="Nakamura M."/>
            <person name="Meguro A."/>
            <person name="Negishi M."/>
            <person name="Ohta I."/>
            <person name="Ohta T."/>
            <person name="Okamoto M."/>
            <person name="Ono N."/>
            <person name="Saji S."/>
            <person name="Sakaguchi M."/>
            <person name="Sakai K."/>
            <person name="Shibata M."/>
            <person name="Shimokawa T."/>
            <person name="Song J."/>
            <person name="Takazaki Y."/>
            <person name="Terasawa K."/>
            <person name="Tsugane M."/>
            <person name="Tsuji K."/>
            <person name="Ueda S."/>
            <person name="Waki K."/>
            <person name="Yamagata H."/>
            <person name="Yamamoto M."/>
            <person name="Yamamoto S."/>
            <person name="Yamane H."/>
            <person name="Yoshiki S."/>
            <person name="Yoshihara R."/>
            <person name="Yukawa K."/>
            <person name="Zhong H."/>
            <person name="Yano M."/>
            <person name="Yuan Q."/>
            <person name="Ouyang S."/>
            <person name="Liu J."/>
            <person name="Jones K.M."/>
            <person name="Gansberger K."/>
            <person name="Moffat K."/>
            <person name="Hill J."/>
            <person name="Bera J."/>
            <person name="Fadrosh D."/>
            <person name="Jin S."/>
            <person name="Johri S."/>
            <person name="Kim M."/>
            <person name="Overton L."/>
            <person name="Reardon M."/>
            <person name="Tsitrin T."/>
            <person name="Vuong H."/>
            <person name="Weaver B."/>
            <person name="Ciecko A."/>
            <person name="Tallon L."/>
            <person name="Jackson J."/>
            <person name="Pai G."/>
            <person name="Aken S.V."/>
            <person name="Utterback T."/>
            <person name="Reidmuller S."/>
            <person name="Feldblyum T."/>
            <person name="Hsiao J."/>
            <person name="Zismann V."/>
            <person name="Iobst S."/>
            <person name="de Vazeille A.R."/>
            <person name="Buell C.R."/>
            <person name="Ying K."/>
            <person name="Li Y."/>
            <person name="Lu T."/>
            <person name="Huang Y."/>
            <person name="Zhao Q."/>
            <person name="Feng Q."/>
            <person name="Zhang L."/>
            <person name="Zhu J."/>
            <person name="Weng Q."/>
            <person name="Mu J."/>
            <person name="Lu Y."/>
            <person name="Fan D."/>
            <person name="Liu Y."/>
            <person name="Guan J."/>
            <person name="Zhang Y."/>
            <person name="Yu S."/>
            <person name="Liu X."/>
            <person name="Zhang Y."/>
            <person name="Hong G."/>
            <person name="Han B."/>
            <person name="Choisne N."/>
            <person name="Demange N."/>
            <person name="Orjeda G."/>
            <person name="Samain S."/>
            <person name="Cattolico L."/>
            <person name="Pelletier E."/>
            <person name="Couloux A."/>
            <person name="Segurens B."/>
            <person name="Wincker P."/>
            <person name="D'Hont A."/>
            <person name="Scarpelli C."/>
            <person name="Weissenbach J."/>
            <person name="Salanoubat M."/>
            <person name="Quetier F."/>
            <person name="Yu Y."/>
            <person name="Kim H.R."/>
            <person name="Rambo T."/>
            <person name="Currie J."/>
            <person name="Collura K."/>
            <person name="Luo M."/>
            <person name="Yang T."/>
            <person name="Ammiraju J.S.S."/>
            <person name="Engler F."/>
            <person name="Soderlund C."/>
            <person name="Wing R.A."/>
            <person name="Palmer L.E."/>
            <person name="de la Bastide M."/>
            <person name="Spiegel L."/>
            <person name="Nascimento L."/>
            <person name="Zutavern T."/>
            <person name="O'Shaughnessy A."/>
            <person name="Dike S."/>
            <person name="Dedhia N."/>
            <person name="Preston R."/>
            <person name="Balija V."/>
            <person name="McCombie W.R."/>
            <person name="Chow T."/>
            <person name="Chen H."/>
            <person name="Chung M."/>
            <person name="Chen C."/>
            <person name="Shaw J."/>
            <person name="Wu H."/>
            <person name="Hsiao K."/>
            <person name="Chao Y."/>
            <person name="Chu M."/>
            <person name="Cheng C."/>
            <person name="Hour A."/>
            <person name="Lee P."/>
            <person name="Lin S."/>
            <person name="Lin Y."/>
            <person name="Liou J."/>
            <person name="Liu S."/>
            <person name="Hsing Y."/>
            <person name="Raghuvanshi S."/>
            <person name="Mohanty A."/>
            <person name="Bharti A.K."/>
            <person name="Gaur A."/>
            <person name="Gupta V."/>
            <person name="Kumar D."/>
            <person name="Ravi V."/>
            <person name="Vij S."/>
            <person name="Kapur A."/>
            <person name="Khurana P."/>
            <person name="Khurana P."/>
            <person name="Khurana J.P."/>
            <person name="Tyagi A.K."/>
            <person name="Gaikwad K."/>
            <person name="Singh A."/>
            <person name="Dalal V."/>
            <person name="Srivastava S."/>
            <person name="Dixit A."/>
            <person name="Pal A.K."/>
            <person name="Ghazi I.A."/>
            <person name="Yadav M."/>
            <person name="Pandit A."/>
            <person name="Bhargava A."/>
            <person name="Sureshbabu K."/>
            <person name="Batra K."/>
            <person name="Sharma T.R."/>
            <person name="Mohapatra T."/>
            <person name="Singh N.K."/>
            <person name="Messing J."/>
            <person name="Nelson A.B."/>
            <person name="Fuks G."/>
            <person name="Kavchok S."/>
            <person name="Keizer G."/>
            <person name="Linton E."/>
            <person name="Llaca V."/>
            <person name="Song R."/>
            <person name="Tanyolac B."/>
            <person name="Young S."/>
            <person name="Ho-Il K."/>
            <person name="Hahn J.H."/>
            <person name="Sangsakoo G."/>
            <person name="Vanavichit A."/>
            <person name="de Mattos Luiz.A.T."/>
            <person name="Zimmer P.D."/>
            <person name="Malone G."/>
            <person name="Dellagostin O."/>
            <person name="de Oliveira A.C."/>
            <person name="Bevan M."/>
            <person name="Bancroft I."/>
            <person name="Minx P."/>
            <person name="Cordum H."/>
            <person name="Wilson R."/>
            <person name="Cheng Z."/>
            <person name="Jin W."/>
            <person name="Jiang J."/>
            <person name="Leong S.A."/>
            <person name="Iwama H."/>
            <person name="Gojobori T."/>
            <person name="Itoh T."/>
            <person name="Niimura Y."/>
            <person name="Fujii Y."/>
            <person name="Habara T."/>
            <person name="Sakai H."/>
            <person name="Sato Y."/>
            <person name="Wilson G."/>
            <person name="Kumar K."/>
            <person name="McCouch S."/>
            <person name="Juretic N."/>
            <person name="Hoen D."/>
            <person name="Wright S."/>
            <person name="Bruskiewich R."/>
            <person name="Bureau T."/>
            <person name="Miyao A."/>
            <person name="Hirochika H."/>
            <person name="Nishikawa T."/>
            <person name="Kadowaki K."/>
            <person name="Sugiura M."/>
            <person name="Burr B."/>
            <person name="Sasaki T."/>
        </authorList>
    </citation>
    <scope>NUCLEOTIDE SEQUENCE [LARGE SCALE GENOMIC DNA]</scope>
    <source>
        <strain evidence="3">cv. Nipponbare</strain>
    </source>
</reference>
<organism evidence="2 3">
    <name type="scientific">Oryza sativa subsp. japonica</name>
    <name type="common">Rice</name>
    <dbReference type="NCBI Taxonomy" id="39947"/>
    <lineage>
        <taxon>Eukaryota</taxon>
        <taxon>Viridiplantae</taxon>
        <taxon>Streptophyta</taxon>
        <taxon>Embryophyta</taxon>
        <taxon>Tracheophyta</taxon>
        <taxon>Spermatophyta</taxon>
        <taxon>Magnoliopsida</taxon>
        <taxon>Liliopsida</taxon>
        <taxon>Poales</taxon>
        <taxon>Poaceae</taxon>
        <taxon>BOP clade</taxon>
        <taxon>Oryzoideae</taxon>
        <taxon>Oryzeae</taxon>
        <taxon>Oryzinae</taxon>
        <taxon>Oryza</taxon>
        <taxon>Oryza sativa</taxon>
    </lineage>
</organism>
<feature type="compositionally biased region" description="Acidic residues" evidence="1">
    <location>
        <begin position="148"/>
        <end position="160"/>
    </location>
</feature>
<feature type="region of interest" description="Disordered" evidence="1">
    <location>
        <begin position="141"/>
        <end position="162"/>
    </location>
</feature>
<dbReference type="EMBL" id="AC093919">
    <property type="protein sequence ID" value="AAT47033.1"/>
    <property type="molecule type" value="Genomic_DNA"/>
</dbReference>
<evidence type="ECO:0000313" key="2">
    <source>
        <dbReference type="EMBL" id="AAT47033.1"/>
    </source>
</evidence>
<evidence type="ECO:0000256" key="1">
    <source>
        <dbReference type="SAM" id="MobiDB-lite"/>
    </source>
</evidence>
<sequence>MARPSFLPSVSPFPLSARPLLPPFGSRAMDTEEQPPKPLPAFDRAPQGTDSGGRVDPLVRRNRTPVTLSPFLATGCRRSNPLPSSIPRRIRAIGSSPLVPCYLPRGSHVGATSAPPRPRPARAACSLRAMNRVTNKRVPLGTTRVSEPEDPQCEDFEDQAQDLKQGKSPLIILHL</sequence>